<keyword evidence="2 3" id="KW-0732">Signal</keyword>
<dbReference type="PANTHER" id="PTHR15382">
    <property type="entry name" value="CTG4A-RELATED"/>
    <property type="match status" value="1"/>
</dbReference>
<dbReference type="Pfam" id="PF11938">
    <property type="entry name" value="DUF3456"/>
    <property type="match status" value="1"/>
</dbReference>
<dbReference type="FunCoup" id="A0A7M7JNG0">
    <property type="interactions" value="775"/>
</dbReference>
<dbReference type="PANTHER" id="PTHR15382:SF8">
    <property type="entry name" value="CANOPY B"/>
    <property type="match status" value="1"/>
</dbReference>
<accession>A0A7M7JNG0</accession>
<sequence>MRVLFLLIAISVVAASTETDGTKGPKGETDFVEKEYGVRYADTCEVCKYLVTELDLELQATGKTHDVIETGYHIDTPPEKRKVKKYVTSELRLIETLESVCNRLLEYRLHKERTDSTRFARGTSQTFQVLNNLVAKGVKVDLGIPQELWDEPPAEVTNLKTQCEKMLESHESDIEEWYFQQTEKVPLMQYLCEERVLKNDPRQTKCLHEQLLDGDNKSRDEL</sequence>
<organism evidence="5 6">
    <name type="scientific">Varroa destructor</name>
    <name type="common">Honeybee mite</name>
    <dbReference type="NCBI Taxonomy" id="109461"/>
    <lineage>
        <taxon>Eukaryota</taxon>
        <taxon>Metazoa</taxon>
        <taxon>Ecdysozoa</taxon>
        <taxon>Arthropoda</taxon>
        <taxon>Chelicerata</taxon>
        <taxon>Arachnida</taxon>
        <taxon>Acari</taxon>
        <taxon>Parasitiformes</taxon>
        <taxon>Mesostigmata</taxon>
        <taxon>Gamasina</taxon>
        <taxon>Dermanyssoidea</taxon>
        <taxon>Varroidae</taxon>
        <taxon>Varroa</taxon>
    </lineage>
</organism>
<dbReference type="KEGG" id="vde:111247572"/>
<dbReference type="RefSeq" id="XP_022654402.1">
    <property type="nucleotide sequence ID" value="XM_022798667.1"/>
</dbReference>
<evidence type="ECO:0000259" key="4">
    <source>
        <dbReference type="Pfam" id="PF11938"/>
    </source>
</evidence>
<proteinExistence type="inferred from homology"/>
<keyword evidence="6" id="KW-1185">Reference proteome</keyword>
<dbReference type="Proteomes" id="UP000594260">
    <property type="component" value="Unplaced"/>
</dbReference>
<dbReference type="OMA" id="TTLKTQC"/>
<evidence type="ECO:0000256" key="3">
    <source>
        <dbReference type="SAM" id="SignalP"/>
    </source>
</evidence>
<reference evidence="5" key="1">
    <citation type="submission" date="2021-01" db="UniProtKB">
        <authorList>
            <consortium name="EnsemblMetazoa"/>
        </authorList>
    </citation>
    <scope>IDENTIFICATION</scope>
</reference>
<feature type="chain" id="PRO_5029670479" description="DUF3456 domain-containing protein" evidence="3">
    <location>
        <begin position="16"/>
        <end position="222"/>
    </location>
</feature>
<dbReference type="OrthoDB" id="6020060at2759"/>
<protein>
    <recommendedName>
        <fullName evidence="4">DUF3456 domain-containing protein</fullName>
    </recommendedName>
</protein>
<dbReference type="AlphaFoldDB" id="A0A7M7JNG0"/>
<dbReference type="EnsemblMetazoa" id="XM_022798667">
    <property type="protein sequence ID" value="XP_022654402"/>
    <property type="gene ID" value="LOC111247572"/>
</dbReference>
<dbReference type="InterPro" id="IPR021852">
    <property type="entry name" value="DUF3456"/>
</dbReference>
<name>A0A7M7JNG0_VARDE</name>
<dbReference type="InParanoid" id="A0A7M7JNG0"/>
<dbReference type="GeneID" id="111247572"/>
<evidence type="ECO:0000313" key="6">
    <source>
        <dbReference type="Proteomes" id="UP000594260"/>
    </source>
</evidence>
<feature type="domain" description="DUF3456" evidence="4">
    <location>
        <begin position="44"/>
        <end position="195"/>
    </location>
</feature>
<evidence type="ECO:0000256" key="2">
    <source>
        <dbReference type="ARBA" id="ARBA00022729"/>
    </source>
</evidence>
<dbReference type="CTD" id="40084"/>
<evidence type="ECO:0000313" key="5">
    <source>
        <dbReference type="EnsemblMetazoa" id="XP_022654402"/>
    </source>
</evidence>
<comment type="similarity">
    <text evidence="1">Belongs to the canopy family.</text>
</comment>
<feature type="signal peptide" evidence="3">
    <location>
        <begin position="1"/>
        <end position="15"/>
    </location>
</feature>
<evidence type="ECO:0000256" key="1">
    <source>
        <dbReference type="ARBA" id="ARBA00007285"/>
    </source>
</evidence>